<keyword evidence="2" id="KW-0560">Oxidoreductase</keyword>
<dbReference type="Gene3D" id="3.20.20.100">
    <property type="entry name" value="NADP-dependent oxidoreductase domain"/>
    <property type="match status" value="1"/>
</dbReference>
<evidence type="ECO:0000256" key="2">
    <source>
        <dbReference type="ARBA" id="ARBA00023002"/>
    </source>
</evidence>
<comment type="caution">
    <text evidence="4">The sequence shown here is derived from an EMBL/GenBank/DDBJ whole genome shotgun (WGS) entry which is preliminary data.</text>
</comment>
<proteinExistence type="predicted"/>
<keyword evidence="1" id="KW-0521">NADP</keyword>
<evidence type="ECO:0000313" key="5">
    <source>
        <dbReference type="Proteomes" id="UP000436088"/>
    </source>
</evidence>
<dbReference type="SUPFAM" id="SSF51430">
    <property type="entry name" value="NAD(P)-linked oxidoreductase"/>
    <property type="match status" value="1"/>
</dbReference>
<reference evidence="4" key="1">
    <citation type="submission" date="2019-09" db="EMBL/GenBank/DDBJ databases">
        <title>Draft genome information of white flower Hibiscus syriacus.</title>
        <authorList>
            <person name="Kim Y.-M."/>
        </authorList>
    </citation>
    <scope>NUCLEOTIDE SEQUENCE [LARGE SCALE GENOMIC DNA]</scope>
    <source>
        <strain evidence="4">YM2019G1</strain>
    </source>
</reference>
<dbReference type="Proteomes" id="UP000436088">
    <property type="component" value="Unassembled WGS sequence"/>
</dbReference>
<evidence type="ECO:0000256" key="1">
    <source>
        <dbReference type="ARBA" id="ARBA00022857"/>
    </source>
</evidence>
<dbReference type="GO" id="GO:0016491">
    <property type="term" value="F:oxidoreductase activity"/>
    <property type="evidence" value="ECO:0007669"/>
    <property type="project" value="UniProtKB-KW"/>
</dbReference>
<evidence type="ECO:0000313" key="4">
    <source>
        <dbReference type="EMBL" id="KAE8729117.1"/>
    </source>
</evidence>
<dbReference type="Pfam" id="PF00248">
    <property type="entry name" value="Aldo_ket_red"/>
    <property type="match status" value="1"/>
</dbReference>
<accession>A0A6A3CK64</accession>
<keyword evidence="5" id="KW-1185">Reference proteome</keyword>
<dbReference type="GO" id="GO:0005737">
    <property type="term" value="C:cytoplasm"/>
    <property type="evidence" value="ECO:0007669"/>
    <property type="project" value="TreeGrafter"/>
</dbReference>
<gene>
    <name evidence="4" type="ORF">F3Y22_tig00003973pilonHSYRG00043</name>
</gene>
<dbReference type="InterPro" id="IPR050791">
    <property type="entry name" value="Aldo-Keto_reductase"/>
</dbReference>
<dbReference type="PANTHER" id="PTHR43625">
    <property type="entry name" value="AFLATOXIN B1 ALDEHYDE REDUCTASE"/>
    <property type="match status" value="1"/>
</dbReference>
<feature type="domain" description="NADP-dependent oxidoreductase" evidence="3">
    <location>
        <begin position="183"/>
        <end position="238"/>
    </location>
</feature>
<name>A0A6A3CK64_HIBSY</name>
<organism evidence="4 5">
    <name type="scientific">Hibiscus syriacus</name>
    <name type="common">Rose of Sharon</name>
    <dbReference type="NCBI Taxonomy" id="106335"/>
    <lineage>
        <taxon>Eukaryota</taxon>
        <taxon>Viridiplantae</taxon>
        <taxon>Streptophyta</taxon>
        <taxon>Embryophyta</taxon>
        <taxon>Tracheophyta</taxon>
        <taxon>Spermatophyta</taxon>
        <taxon>Magnoliopsida</taxon>
        <taxon>eudicotyledons</taxon>
        <taxon>Gunneridae</taxon>
        <taxon>Pentapetalae</taxon>
        <taxon>rosids</taxon>
        <taxon>malvids</taxon>
        <taxon>Malvales</taxon>
        <taxon>Malvaceae</taxon>
        <taxon>Malvoideae</taxon>
        <taxon>Hibiscus</taxon>
    </lineage>
</organism>
<protein>
    <recommendedName>
        <fullName evidence="3">NADP-dependent oxidoreductase domain-containing protein</fullName>
    </recommendedName>
</protein>
<dbReference type="AlphaFoldDB" id="A0A6A3CK64"/>
<evidence type="ECO:0000259" key="3">
    <source>
        <dbReference type="Pfam" id="PF00248"/>
    </source>
</evidence>
<sequence length="347" mass="38595">MSSVRPKSIKSDLKQSSHFRLGPHFLLAPSTVIGSTLLTASDGSRLRTCPNHRSLLSLNFSETDTTPKDILIAEFVVISHRVLPHVHRSILISAASILLTLPGSQSTIQLRFCFSNEDNVVSEKHTPRFLFEESILSGFEPHFATSSSNGLNPLSPSSQSCIAPGLLSPESLGIKLKPIKTRGSLKRLDVDYIDLYYQHRIDTNTPIEDTMSELKKLVEEGKIKYIGLSEVSPKTIKRENAVHPITEVAGDRLPEGLSQLAWKFGNTPPKGSKGSVRAEASITCHLVHRNRIRNFFQIFFFNESIKRKLKSTKNQLHQPGIEPGSVPWQGTILPLDHWCFAEKLSSS</sequence>
<dbReference type="InterPro" id="IPR023210">
    <property type="entry name" value="NADP_OxRdtase_dom"/>
</dbReference>
<dbReference type="InterPro" id="IPR036812">
    <property type="entry name" value="NAD(P)_OxRdtase_dom_sf"/>
</dbReference>
<dbReference type="EMBL" id="VEPZ02000238">
    <property type="protein sequence ID" value="KAE8729117.1"/>
    <property type="molecule type" value="Genomic_DNA"/>
</dbReference>
<dbReference type="PANTHER" id="PTHR43625:SF81">
    <property type="entry name" value="OS01G0618100 PROTEIN"/>
    <property type="match status" value="1"/>
</dbReference>